<evidence type="ECO:0000256" key="9">
    <source>
        <dbReference type="SAM" id="MobiDB-lite"/>
    </source>
</evidence>
<feature type="compositionally biased region" description="Polar residues" evidence="9">
    <location>
        <begin position="392"/>
        <end position="401"/>
    </location>
</feature>
<accession>A0A3D8S277</accession>
<evidence type="ECO:0000256" key="3">
    <source>
        <dbReference type="ARBA" id="ARBA00006922"/>
    </source>
</evidence>
<dbReference type="OrthoDB" id="2359117at2759"/>
<feature type="compositionally biased region" description="Low complexity" evidence="9">
    <location>
        <begin position="415"/>
        <end position="429"/>
    </location>
</feature>
<dbReference type="InterPro" id="IPR039198">
    <property type="entry name" value="Srl3/Whi5"/>
</dbReference>
<feature type="compositionally biased region" description="Basic and acidic residues" evidence="9">
    <location>
        <begin position="22"/>
        <end position="32"/>
    </location>
</feature>
<feature type="compositionally biased region" description="Polar residues" evidence="9">
    <location>
        <begin position="176"/>
        <end position="186"/>
    </location>
</feature>
<evidence type="ECO:0000256" key="7">
    <source>
        <dbReference type="ARBA" id="ARBA00023163"/>
    </source>
</evidence>
<keyword evidence="8" id="KW-0539">Nucleus</keyword>
<evidence type="ECO:0000256" key="1">
    <source>
        <dbReference type="ARBA" id="ARBA00004123"/>
    </source>
</evidence>
<keyword evidence="4" id="KW-0963">Cytoplasm</keyword>
<feature type="compositionally biased region" description="Polar residues" evidence="9">
    <location>
        <begin position="273"/>
        <end position="294"/>
    </location>
</feature>
<evidence type="ECO:0000256" key="6">
    <source>
        <dbReference type="ARBA" id="ARBA00023015"/>
    </source>
</evidence>
<dbReference type="GO" id="GO:0033309">
    <property type="term" value="C:SBF transcription complex"/>
    <property type="evidence" value="ECO:0007669"/>
    <property type="project" value="TreeGrafter"/>
</dbReference>
<dbReference type="InterPro" id="IPR013734">
    <property type="entry name" value="TF_Nrm1/Whi5"/>
</dbReference>
<feature type="region of interest" description="Disordered" evidence="9">
    <location>
        <begin position="243"/>
        <end position="300"/>
    </location>
</feature>
<keyword evidence="7" id="KW-0804">Transcription</keyword>
<reference evidence="10 11" key="1">
    <citation type="journal article" date="2018" name="IMA Fungus">
        <title>IMA Genome-F 9: Draft genome sequence of Annulohypoxylon stygium, Aspergillus mulundensis, Berkeleyomyces basicola (syn. Thielaviopsis basicola), Ceratocystis smalleyi, two Cercospora beticola strains, Coleophoma cylindrospora, Fusarium fracticaudum, Phialophora cf. hyalina, and Morchella septimelata.</title>
        <authorList>
            <person name="Wingfield B.D."/>
            <person name="Bills G.F."/>
            <person name="Dong Y."/>
            <person name="Huang W."/>
            <person name="Nel W.J."/>
            <person name="Swalarsk-Parry B.S."/>
            <person name="Vaghefi N."/>
            <person name="Wilken P.M."/>
            <person name="An Z."/>
            <person name="de Beer Z.W."/>
            <person name="De Vos L."/>
            <person name="Chen L."/>
            <person name="Duong T.A."/>
            <person name="Gao Y."/>
            <person name="Hammerbacher A."/>
            <person name="Kikkert J.R."/>
            <person name="Li Y."/>
            <person name="Li H."/>
            <person name="Li K."/>
            <person name="Li Q."/>
            <person name="Liu X."/>
            <person name="Ma X."/>
            <person name="Naidoo K."/>
            <person name="Pethybridge S.J."/>
            <person name="Sun J."/>
            <person name="Steenkamp E.T."/>
            <person name="van der Nest M.A."/>
            <person name="van Wyk S."/>
            <person name="Wingfield M.J."/>
            <person name="Xiong C."/>
            <person name="Yue Q."/>
            <person name="Zhang X."/>
        </authorList>
    </citation>
    <scope>NUCLEOTIDE SEQUENCE [LARGE SCALE GENOMIC DNA]</scope>
    <source>
        <strain evidence="10 11">BP5796</strain>
    </source>
</reference>
<feature type="compositionally biased region" description="Polar residues" evidence="9">
    <location>
        <begin position="96"/>
        <end position="129"/>
    </location>
</feature>
<feature type="compositionally biased region" description="Polar residues" evidence="9">
    <location>
        <begin position="67"/>
        <end position="82"/>
    </location>
</feature>
<dbReference type="AlphaFoldDB" id="A0A3D8S277"/>
<gene>
    <name evidence="10" type="ORF">BP5796_05083</name>
</gene>
<evidence type="ECO:0000256" key="8">
    <source>
        <dbReference type="ARBA" id="ARBA00023242"/>
    </source>
</evidence>
<feature type="compositionally biased region" description="Low complexity" evidence="9">
    <location>
        <begin position="245"/>
        <end position="255"/>
    </location>
</feature>
<dbReference type="GO" id="GO:0005737">
    <property type="term" value="C:cytoplasm"/>
    <property type="evidence" value="ECO:0007669"/>
    <property type="project" value="UniProtKB-SubCell"/>
</dbReference>
<dbReference type="GO" id="GO:0000082">
    <property type="term" value="P:G1/S transition of mitotic cell cycle"/>
    <property type="evidence" value="ECO:0007669"/>
    <property type="project" value="InterPro"/>
</dbReference>
<keyword evidence="11" id="KW-1185">Reference proteome</keyword>
<evidence type="ECO:0000313" key="11">
    <source>
        <dbReference type="Proteomes" id="UP000256328"/>
    </source>
</evidence>
<keyword evidence="5" id="KW-0678">Repressor</keyword>
<name>A0A3D8S277_9HELO</name>
<feature type="region of interest" description="Disordered" evidence="9">
    <location>
        <begin position="496"/>
        <end position="526"/>
    </location>
</feature>
<feature type="region of interest" description="Disordered" evidence="9">
    <location>
        <begin position="313"/>
        <end position="458"/>
    </location>
</feature>
<comment type="subcellular location">
    <subcellularLocation>
        <location evidence="2">Cytoplasm</location>
    </subcellularLocation>
    <subcellularLocation>
        <location evidence="1">Nucleus</location>
    </subcellularLocation>
</comment>
<feature type="region of interest" description="Disordered" evidence="9">
    <location>
        <begin position="166"/>
        <end position="211"/>
    </location>
</feature>
<feature type="compositionally biased region" description="Low complexity" evidence="9">
    <location>
        <begin position="7"/>
        <end position="21"/>
    </location>
</feature>
<comment type="caution">
    <text evidence="10">The sequence shown here is derived from an EMBL/GenBank/DDBJ whole genome shotgun (WGS) entry which is preliminary data.</text>
</comment>
<feature type="compositionally biased region" description="Low complexity" evidence="9">
    <location>
        <begin position="367"/>
        <end position="379"/>
    </location>
</feature>
<evidence type="ECO:0000313" key="10">
    <source>
        <dbReference type="EMBL" id="RDW80385.1"/>
    </source>
</evidence>
<dbReference type="Proteomes" id="UP000256328">
    <property type="component" value="Unassembled WGS sequence"/>
</dbReference>
<evidence type="ECO:0000256" key="5">
    <source>
        <dbReference type="ARBA" id="ARBA00022491"/>
    </source>
</evidence>
<organism evidence="10 11">
    <name type="scientific">Coleophoma crateriformis</name>
    <dbReference type="NCBI Taxonomy" id="565419"/>
    <lineage>
        <taxon>Eukaryota</taxon>
        <taxon>Fungi</taxon>
        <taxon>Dikarya</taxon>
        <taxon>Ascomycota</taxon>
        <taxon>Pezizomycotina</taxon>
        <taxon>Leotiomycetes</taxon>
        <taxon>Helotiales</taxon>
        <taxon>Dermateaceae</taxon>
        <taxon>Coleophoma</taxon>
    </lineage>
</organism>
<keyword evidence="6" id="KW-0805">Transcription regulation</keyword>
<feature type="compositionally biased region" description="Acidic residues" evidence="9">
    <location>
        <begin position="499"/>
        <end position="509"/>
    </location>
</feature>
<evidence type="ECO:0000256" key="4">
    <source>
        <dbReference type="ARBA" id="ARBA00022490"/>
    </source>
</evidence>
<comment type="similarity">
    <text evidence="3">Belongs to the WHI5/NRM1 family.</text>
</comment>
<dbReference type="PANTHER" id="PTHR28246:SF1">
    <property type="entry name" value="G1-SPECIFIC TRANSCRIPTIONAL REPRESSOR WHI5-RELATED"/>
    <property type="match status" value="1"/>
</dbReference>
<protein>
    <submittedName>
        <fullName evidence="10">Uncharacterized protein</fullName>
    </submittedName>
</protein>
<dbReference type="EMBL" id="PDLN01000007">
    <property type="protein sequence ID" value="RDW80385.1"/>
    <property type="molecule type" value="Genomic_DNA"/>
</dbReference>
<feature type="compositionally biased region" description="Polar residues" evidence="9">
    <location>
        <begin position="436"/>
        <end position="457"/>
    </location>
</feature>
<dbReference type="Pfam" id="PF08528">
    <property type="entry name" value="Whi5"/>
    <property type="match status" value="1"/>
</dbReference>
<sequence length="526" mass="57315">MDVHALATAALSQVTQSQSSTQDRDRDHDPDPVKVAASRSSPNDATAATGVRVEQPAVKNPIDNRRINYQPSPEMSVESQQYVEDVPNHQVGAAFPSTSSDNSQYTTDGHDTASTPPTSDGFSSQSTIPDTHLSQLSQLSQLAAARQPLAQSTAARFDVDIMTAGSKRTADGQVKPTMSKSPTSPNGPYKRGHSRNTSTFSNASSTTSRIGELSSELRTRLSYAMVKVNNGWQSNSIDEVESLASQSGSPTSSNSTLHGRRNLITSPRAVMANAQNQDTTAMRRTSPIPRTNTDFDLYPNIHQPSRTYESFWQDHSSRVQQRHPIHSPAMSPPAPKLSLAPPADIRPTSHSRRSDSKFSRPPTIPGQSRSDLSQSSNQSVHTPRTPNRDFNENSVQTPTQKSLREQDAIETLVFMSSPGNSGNMGNGMPPLVPRRSQMSPAQTSPLKHEFGSQSRGSQGRRVNFEKIDGISNHLGGYNSGRSKMNTKTRPEDIDKMLDEMGDSSSDEDNVVLSKYSSPRRVTAGRF</sequence>
<dbReference type="GO" id="GO:0003712">
    <property type="term" value="F:transcription coregulator activity"/>
    <property type="evidence" value="ECO:0007669"/>
    <property type="project" value="TreeGrafter"/>
</dbReference>
<feature type="compositionally biased region" description="Low complexity" evidence="9">
    <location>
        <begin position="195"/>
        <end position="209"/>
    </location>
</feature>
<evidence type="ECO:0000256" key="2">
    <source>
        <dbReference type="ARBA" id="ARBA00004496"/>
    </source>
</evidence>
<dbReference type="PANTHER" id="PTHR28246">
    <property type="entry name" value="G1-SPECIFIC TRANSCRIPTIONAL REPRESSOR WHI5-RELATED"/>
    <property type="match status" value="1"/>
</dbReference>
<proteinExistence type="inferred from homology"/>
<feature type="region of interest" description="Disordered" evidence="9">
    <location>
        <begin position="1"/>
        <end position="129"/>
    </location>
</feature>